<dbReference type="CDD" id="cd16894">
    <property type="entry name" value="MltD-like"/>
    <property type="match status" value="1"/>
</dbReference>
<feature type="compositionally biased region" description="Low complexity" evidence="2">
    <location>
        <begin position="489"/>
        <end position="501"/>
    </location>
</feature>
<name>A0A4P2QW41_SORCE</name>
<dbReference type="SUPFAM" id="SSF54106">
    <property type="entry name" value="LysM domain"/>
    <property type="match status" value="1"/>
</dbReference>
<evidence type="ECO:0000256" key="2">
    <source>
        <dbReference type="SAM" id="MobiDB-lite"/>
    </source>
</evidence>
<dbReference type="PANTHER" id="PTHR37423:SF2">
    <property type="entry name" value="MEMBRANE-BOUND LYTIC MUREIN TRANSGLYCOSYLASE C"/>
    <property type="match status" value="1"/>
</dbReference>
<dbReference type="InterPro" id="IPR018392">
    <property type="entry name" value="LysM"/>
</dbReference>
<feature type="region of interest" description="Disordered" evidence="2">
    <location>
        <begin position="438"/>
        <end position="502"/>
    </location>
</feature>
<gene>
    <name evidence="4" type="ORF">SOCE836_065230</name>
</gene>
<dbReference type="GO" id="GO:0000270">
    <property type="term" value="P:peptidoglycan metabolic process"/>
    <property type="evidence" value="ECO:0007669"/>
    <property type="project" value="InterPro"/>
</dbReference>
<dbReference type="Proteomes" id="UP000295497">
    <property type="component" value="Chromosome"/>
</dbReference>
<evidence type="ECO:0000256" key="1">
    <source>
        <dbReference type="ARBA" id="ARBA00007734"/>
    </source>
</evidence>
<accession>A0A4P2QW41</accession>
<feature type="domain" description="LysM" evidence="3">
    <location>
        <begin position="508"/>
        <end position="552"/>
    </location>
</feature>
<evidence type="ECO:0000313" key="5">
    <source>
        <dbReference type="Proteomes" id="UP000295497"/>
    </source>
</evidence>
<dbReference type="PROSITE" id="PS51782">
    <property type="entry name" value="LYSM"/>
    <property type="match status" value="1"/>
</dbReference>
<dbReference type="PROSITE" id="PS00922">
    <property type="entry name" value="TRANSGLYCOSYLASE"/>
    <property type="match status" value="1"/>
</dbReference>
<dbReference type="Pfam" id="PF01464">
    <property type="entry name" value="SLT"/>
    <property type="match status" value="1"/>
</dbReference>
<evidence type="ECO:0000259" key="3">
    <source>
        <dbReference type="PROSITE" id="PS51782"/>
    </source>
</evidence>
<evidence type="ECO:0000313" key="4">
    <source>
        <dbReference type="EMBL" id="AUX34351.1"/>
    </source>
</evidence>
<dbReference type="InterPro" id="IPR000189">
    <property type="entry name" value="Transglyc_AS"/>
</dbReference>
<dbReference type="InterPro" id="IPR023346">
    <property type="entry name" value="Lysozyme-like_dom_sf"/>
</dbReference>
<reference evidence="4 5" key="1">
    <citation type="submission" date="2015-09" db="EMBL/GenBank/DDBJ databases">
        <title>Sorangium comparison.</title>
        <authorList>
            <person name="Zaburannyi N."/>
            <person name="Bunk B."/>
            <person name="Overmann J."/>
            <person name="Mueller R."/>
        </authorList>
    </citation>
    <scope>NUCLEOTIDE SEQUENCE [LARGE SCALE GENOMIC DNA]</scope>
    <source>
        <strain evidence="4 5">So ce836</strain>
    </source>
</reference>
<proteinExistence type="inferred from homology"/>
<protein>
    <submittedName>
        <fullName evidence="4">Slt family transglycosylase</fullName>
    </submittedName>
</protein>
<feature type="compositionally biased region" description="Low complexity" evidence="2">
    <location>
        <begin position="580"/>
        <end position="601"/>
    </location>
</feature>
<dbReference type="EMBL" id="CP012672">
    <property type="protein sequence ID" value="AUX34351.1"/>
    <property type="molecule type" value="Genomic_DNA"/>
</dbReference>
<sequence length="628" mass="66875">MSLVHKIPPMVSALAFGYGVGMAAPQSAISSVQSAVSTYQLGGARAGAPVAALAAAPVIAAPAPFAPPARGVGAPALPAGSESRELLRLRDAAGRDAREGASCEVDRPSFSRPPRAFSAEGSYADDVDDLDAAGAEALSKLQLPDLRLSVSRRTLKYVRFFTRTDRGRAMFETWLKRSGRYQEMVQAELRDRRLPEDLIWVAMIESGFDPRAKSPAGAVGLWQFMPATGAVYGLQQTRHLDQRKNPRLATQAAAHHLRDLYMRFGSWDLALAAYNMGYEQLLDRIDRYGTSDFNELARQEAIPSETAAYVPKIGAAAIVANNLERFGFDQVAVSRPLDAAEIAAPPGTPLKTLAKAAGVATSTLRTLNPDILGDRVPPGRGDFIVMLPSDTLARAQAALPAMLSAEQLATDDASILDPVDLLGGRDFAPRRRSLDDDSLLSLLPKPARRRAADPADDDDRPASGKRRAMRDPVASLDDGAERPSDDDAAYAPTRSRAPRAARSGREVMLYRVGPGDTLIGVARQFVIDVEDVARDNGIDPGQKLRVGALLKLRIRPDMVDRVASSEAAVAQAKDERAEDGAAPASRGAAPRVEAARGGARPPARDRGEAGGGAGRAPEAAEKKPKGRG</sequence>
<dbReference type="GO" id="GO:0016020">
    <property type="term" value="C:membrane"/>
    <property type="evidence" value="ECO:0007669"/>
    <property type="project" value="InterPro"/>
</dbReference>
<dbReference type="InterPro" id="IPR008258">
    <property type="entry name" value="Transglycosylase_SLT_dom_1"/>
</dbReference>
<organism evidence="4 5">
    <name type="scientific">Sorangium cellulosum</name>
    <name type="common">Polyangium cellulosum</name>
    <dbReference type="NCBI Taxonomy" id="56"/>
    <lineage>
        <taxon>Bacteria</taxon>
        <taxon>Pseudomonadati</taxon>
        <taxon>Myxococcota</taxon>
        <taxon>Polyangia</taxon>
        <taxon>Polyangiales</taxon>
        <taxon>Polyangiaceae</taxon>
        <taxon>Sorangium</taxon>
    </lineage>
</organism>
<dbReference type="AlphaFoldDB" id="A0A4P2QW41"/>
<dbReference type="InterPro" id="IPR036779">
    <property type="entry name" value="LysM_dom_sf"/>
</dbReference>
<comment type="similarity">
    <text evidence="1">Belongs to the transglycosylase Slt family.</text>
</comment>
<dbReference type="PANTHER" id="PTHR37423">
    <property type="entry name" value="SOLUBLE LYTIC MUREIN TRANSGLYCOSYLASE-RELATED"/>
    <property type="match status" value="1"/>
</dbReference>
<dbReference type="CDD" id="cd00118">
    <property type="entry name" value="LysM"/>
    <property type="match status" value="1"/>
</dbReference>
<dbReference type="GO" id="GO:0008933">
    <property type="term" value="F:peptidoglycan lytic transglycosylase activity"/>
    <property type="evidence" value="ECO:0007669"/>
    <property type="project" value="InterPro"/>
</dbReference>
<dbReference type="Pfam" id="PF01476">
    <property type="entry name" value="LysM"/>
    <property type="match status" value="1"/>
</dbReference>
<feature type="compositionally biased region" description="Basic and acidic residues" evidence="2">
    <location>
        <begin position="618"/>
        <end position="628"/>
    </location>
</feature>
<dbReference type="Gene3D" id="3.10.350.10">
    <property type="entry name" value="LysM domain"/>
    <property type="match status" value="1"/>
</dbReference>
<dbReference type="SUPFAM" id="SSF53955">
    <property type="entry name" value="Lysozyme-like"/>
    <property type="match status" value="1"/>
</dbReference>
<feature type="region of interest" description="Disordered" evidence="2">
    <location>
        <begin position="566"/>
        <end position="628"/>
    </location>
</feature>
<dbReference type="Gene3D" id="1.10.530.10">
    <property type="match status" value="1"/>
</dbReference>